<evidence type="ECO:0000313" key="3">
    <source>
        <dbReference type="Proteomes" id="UP000479692"/>
    </source>
</evidence>
<keyword evidence="1" id="KW-0812">Transmembrane</keyword>
<sequence length="65" mass="7220">MHPAQTTRLASLLRIVLTFGVLAVVLLPAARTNTPVGFLPLWLIVMPASALWALRRVHARWAHAR</sequence>
<proteinExistence type="predicted"/>
<keyword evidence="1" id="KW-1133">Transmembrane helix</keyword>
<reference evidence="2 3" key="1">
    <citation type="submission" date="2019-12" db="EMBL/GenBank/DDBJ databases">
        <authorList>
            <person name="Xu J."/>
        </authorList>
    </citation>
    <scope>NUCLEOTIDE SEQUENCE [LARGE SCALE GENOMIC DNA]</scope>
    <source>
        <strain evidence="2 3">HX-5-24</strain>
    </source>
</reference>
<name>A0A7C9LFX5_9GAMM</name>
<evidence type="ECO:0000313" key="2">
    <source>
        <dbReference type="EMBL" id="MUV13421.1"/>
    </source>
</evidence>
<feature type="transmembrane region" description="Helical" evidence="1">
    <location>
        <begin position="12"/>
        <end position="30"/>
    </location>
</feature>
<dbReference type="AlphaFoldDB" id="A0A7C9LFX5"/>
<keyword evidence="3" id="KW-1185">Reference proteome</keyword>
<accession>A0A7C9LFX5</accession>
<comment type="caution">
    <text evidence="2">The sequence shown here is derived from an EMBL/GenBank/DDBJ whole genome shotgun (WGS) entry which is preliminary data.</text>
</comment>
<dbReference type="Proteomes" id="UP000479692">
    <property type="component" value="Unassembled WGS sequence"/>
</dbReference>
<evidence type="ECO:0008006" key="4">
    <source>
        <dbReference type="Google" id="ProtNLM"/>
    </source>
</evidence>
<gene>
    <name evidence="2" type="ORF">GN331_04280</name>
</gene>
<organism evidence="2 3">
    <name type="scientific">Noviluteimonas gilva</name>
    <dbReference type="NCBI Taxonomy" id="2682097"/>
    <lineage>
        <taxon>Bacteria</taxon>
        <taxon>Pseudomonadati</taxon>
        <taxon>Pseudomonadota</taxon>
        <taxon>Gammaproteobacteria</taxon>
        <taxon>Lysobacterales</taxon>
        <taxon>Lysobacteraceae</taxon>
        <taxon>Noviluteimonas</taxon>
    </lineage>
</organism>
<keyword evidence="1" id="KW-0472">Membrane</keyword>
<protein>
    <recommendedName>
        <fullName evidence="4">Transmembrane protein</fullName>
    </recommendedName>
</protein>
<feature type="transmembrane region" description="Helical" evidence="1">
    <location>
        <begin position="36"/>
        <end position="54"/>
    </location>
</feature>
<dbReference type="EMBL" id="WOXT01000001">
    <property type="protein sequence ID" value="MUV13421.1"/>
    <property type="molecule type" value="Genomic_DNA"/>
</dbReference>
<evidence type="ECO:0000256" key="1">
    <source>
        <dbReference type="SAM" id="Phobius"/>
    </source>
</evidence>
<dbReference type="RefSeq" id="WP_156640603.1">
    <property type="nucleotide sequence ID" value="NZ_WOXT01000001.1"/>
</dbReference>